<reference evidence="1" key="1">
    <citation type="submission" date="2019-10" db="EMBL/GenBank/DDBJ databases">
        <authorList>
            <consortium name="DOE Joint Genome Institute"/>
            <person name="Kuo A."/>
            <person name="Miyauchi S."/>
            <person name="Kiss E."/>
            <person name="Drula E."/>
            <person name="Kohler A."/>
            <person name="Sanchez-Garcia M."/>
            <person name="Andreopoulos B."/>
            <person name="Barry K.W."/>
            <person name="Bonito G."/>
            <person name="Buee M."/>
            <person name="Carver A."/>
            <person name="Chen C."/>
            <person name="Cichocki N."/>
            <person name="Clum A."/>
            <person name="Culley D."/>
            <person name="Crous P.W."/>
            <person name="Fauchery L."/>
            <person name="Girlanda M."/>
            <person name="Hayes R."/>
            <person name="Keri Z."/>
            <person name="Labutti K."/>
            <person name="Lipzen A."/>
            <person name="Lombard V."/>
            <person name="Magnuson J."/>
            <person name="Maillard F."/>
            <person name="Morin E."/>
            <person name="Murat C."/>
            <person name="Nolan M."/>
            <person name="Ohm R."/>
            <person name="Pangilinan J."/>
            <person name="Pereira M."/>
            <person name="Perotto S."/>
            <person name="Peter M."/>
            <person name="Riley R."/>
            <person name="Sitrit Y."/>
            <person name="Stielow B."/>
            <person name="Szollosi G."/>
            <person name="Zifcakova L."/>
            <person name="Stursova M."/>
            <person name="Spatafora J.W."/>
            <person name="Tedersoo L."/>
            <person name="Vaario L.-M."/>
            <person name="Yamada A."/>
            <person name="Yan M."/>
            <person name="Wang P."/>
            <person name="Xu J."/>
            <person name="Bruns T."/>
            <person name="Baldrian P."/>
            <person name="Vilgalys R."/>
            <person name="Henrissat B."/>
            <person name="Grigoriev I.V."/>
            <person name="Hibbett D."/>
            <person name="Nagy L.G."/>
            <person name="Martin F.M."/>
        </authorList>
    </citation>
    <scope>NUCLEOTIDE SEQUENCE</scope>
    <source>
        <strain evidence="1">P2</strain>
    </source>
</reference>
<dbReference type="EMBL" id="MU117993">
    <property type="protein sequence ID" value="KAF9649795.1"/>
    <property type="molecule type" value="Genomic_DNA"/>
</dbReference>
<name>A0ACB6ZJ37_THEGA</name>
<evidence type="ECO:0000313" key="1">
    <source>
        <dbReference type="EMBL" id="KAF9649795.1"/>
    </source>
</evidence>
<evidence type="ECO:0000313" key="2">
    <source>
        <dbReference type="Proteomes" id="UP000886501"/>
    </source>
</evidence>
<accession>A0ACB6ZJ37</accession>
<protein>
    <submittedName>
        <fullName evidence="1">Uncharacterized protein</fullName>
    </submittedName>
</protein>
<comment type="caution">
    <text evidence="1">The sequence shown here is derived from an EMBL/GenBank/DDBJ whole genome shotgun (WGS) entry which is preliminary data.</text>
</comment>
<organism evidence="1 2">
    <name type="scientific">Thelephora ganbajun</name>
    <name type="common">Ganba fungus</name>
    <dbReference type="NCBI Taxonomy" id="370292"/>
    <lineage>
        <taxon>Eukaryota</taxon>
        <taxon>Fungi</taxon>
        <taxon>Dikarya</taxon>
        <taxon>Basidiomycota</taxon>
        <taxon>Agaricomycotina</taxon>
        <taxon>Agaricomycetes</taxon>
        <taxon>Thelephorales</taxon>
        <taxon>Thelephoraceae</taxon>
        <taxon>Thelephora</taxon>
    </lineage>
</organism>
<sequence length="115" mass="13120">MTRLVNKKGDSREVAKLVERLREAITHYQANEKSLVATSRTHTRGQISQQQAIYDQVANLASSLDTLLKLHEKSSAVKSKLDSVMARLDRLCSEEGNDDGLWDENEHEHRTKLFE</sequence>
<proteinExistence type="predicted"/>
<dbReference type="Proteomes" id="UP000886501">
    <property type="component" value="Unassembled WGS sequence"/>
</dbReference>
<keyword evidence="2" id="KW-1185">Reference proteome</keyword>
<reference evidence="1" key="2">
    <citation type="journal article" date="2020" name="Nat. Commun.">
        <title>Large-scale genome sequencing of mycorrhizal fungi provides insights into the early evolution of symbiotic traits.</title>
        <authorList>
            <person name="Miyauchi S."/>
            <person name="Kiss E."/>
            <person name="Kuo A."/>
            <person name="Drula E."/>
            <person name="Kohler A."/>
            <person name="Sanchez-Garcia M."/>
            <person name="Morin E."/>
            <person name="Andreopoulos B."/>
            <person name="Barry K.W."/>
            <person name="Bonito G."/>
            <person name="Buee M."/>
            <person name="Carver A."/>
            <person name="Chen C."/>
            <person name="Cichocki N."/>
            <person name="Clum A."/>
            <person name="Culley D."/>
            <person name="Crous P.W."/>
            <person name="Fauchery L."/>
            <person name="Girlanda M."/>
            <person name="Hayes R.D."/>
            <person name="Keri Z."/>
            <person name="LaButti K."/>
            <person name="Lipzen A."/>
            <person name="Lombard V."/>
            <person name="Magnuson J."/>
            <person name="Maillard F."/>
            <person name="Murat C."/>
            <person name="Nolan M."/>
            <person name="Ohm R.A."/>
            <person name="Pangilinan J."/>
            <person name="Pereira M.F."/>
            <person name="Perotto S."/>
            <person name="Peter M."/>
            <person name="Pfister S."/>
            <person name="Riley R."/>
            <person name="Sitrit Y."/>
            <person name="Stielow J.B."/>
            <person name="Szollosi G."/>
            <person name="Zifcakova L."/>
            <person name="Stursova M."/>
            <person name="Spatafora J.W."/>
            <person name="Tedersoo L."/>
            <person name="Vaario L.M."/>
            <person name="Yamada A."/>
            <person name="Yan M."/>
            <person name="Wang P."/>
            <person name="Xu J."/>
            <person name="Bruns T."/>
            <person name="Baldrian P."/>
            <person name="Vilgalys R."/>
            <person name="Dunand C."/>
            <person name="Henrissat B."/>
            <person name="Grigoriev I.V."/>
            <person name="Hibbett D."/>
            <person name="Nagy L.G."/>
            <person name="Martin F.M."/>
        </authorList>
    </citation>
    <scope>NUCLEOTIDE SEQUENCE</scope>
    <source>
        <strain evidence="1">P2</strain>
    </source>
</reference>
<gene>
    <name evidence="1" type="ORF">BDM02DRAFT_1756186</name>
</gene>